<evidence type="ECO:0000313" key="5">
    <source>
        <dbReference type="Proteomes" id="UP000183090"/>
    </source>
</evidence>
<dbReference type="Proteomes" id="UP000034029">
    <property type="component" value="Chromosome"/>
</dbReference>
<dbReference type="InterPro" id="IPR045515">
    <property type="entry name" value="DUF6440"/>
</dbReference>
<dbReference type="Pfam" id="PF20037">
    <property type="entry name" value="DUF6440"/>
    <property type="match status" value="1"/>
</dbReference>
<dbReference type="Proteomes" id="UP000183090">
    <property type="component" value="Unassembled WGS sequence"/>
</dbReference>
<protein>
    <recommendedName>
        <fullName evidence="1">DUF6440 domain-containing protein</fullName>
    </recommendedName>
</protein>
<evidence type="ECO:0000313" key="3">
    <source>
        <dbReference type="EMBL" id="SFK61769.1"/>
    </source>
</evidence>
<dbReference type="OrthoDB" id="9135364at2"/>
<gene>
    <name evidence="2" type="ORF">AAT16_08045</name>
    <name evidence="3" type="ORF">SAMN05216235_0857</name>
</gene>
<dbReference type="AlphaFoldDB" id="A0A0F7HMN2"/>
<dbReference type="EMBL" id="CP011366">
    <property type="protein sequence ID" value="AKG74188.1"/>
    <property type="molecule type" value="Genomic_DNA"/>
</dbReference>
<reference evidence="4" key="2">
    <citation type="submission" date="2015-04" db="EMBL/GenBank/DDBJ databases">
        <title>Complete genome sequence of Salinicoccus halodurans strain H3B36, isolated from the Qaidam basin of China.</title>
        <authorList>
            <person name="Ma Y."/>
            <person name="Jiang K."/>
            <person name="Xue Y."/>
        </authorList>
    </citation>
    <scope>NUCLEOTIDE SEQUENCE [LARGE SCALE GENOMIC DNA]</scope>
    <source>
        <strain evidence="4">H3B36</strain>
    </source>
</reference>
<feature type="domain" description="DUF6440" evidence="1">
    <location>
        <begin position="12"/>
        <end position="62"/>
    </location>
</feature>
<name>A0A0F7HMN2_9STAP</name>
<organism evidence="3 5">
    <name type="scientific">Salinicoccus halodurans</name>
    <dbReference type="NCBI Taxonomy" id="407035"/>
    <lineage>
        <taxon>Bacteria</taxon>
        <taxon>Bacillati</taxon>
        <taxon>Bacillota</taxon>
        <taxon>Bacilli</taxon>
        <taxon>Bacillales</taxon>
        <taxon>Staphylococcaceae</taxon>
        <taxon>Salinicoccus</taxon>
    </lineage>
</organism>
<dbReference type="KEGG" id="shv:AAT16_08045"/>
<evidence type="ECO:0000313" key="2">
    <source>
        <dbReference type="EMBL" id="AKG74188.1"/>
    </source>
</evidence>
<keyword evidence="4" id="KW-1185">Reference proteome</keyword>
<reference evidence="2 4" key="1">
    <citation type="journal article" date="2015" name="Int. J. Syst. Evol. Microbiol.">
        <title>Complete genome sequence of Salinicoccus halodurans H3B36, isolated from the Qaidam Basin in China.</title>
        <authorList>
            <person name="Jiang K."/>
            <person name="Xue Y."/>
            <person name="Ma Y."/>
        </authorList>
    </citation>
    <scope>NUCLEOTIDE SEQUENCE [LARGE SCALE GENOMIC DNA]</scope>
    <source>
        <strain evidence="2 4">H3B36</strain>
    </source>
</reference>
<sequence>MFGKSSESKESRFETEQVKSDGGILCHVITDKETGVQYLYAWGGTAGGVTPLLDENGQVIIKK</sequence>
<dbReference type="EMBL" id="FOTB01000001">
    <property type="protein sequence ID" value="SFK61769.1"/>
    <property type="molecule type" value="Genomic_DNA"/>
</dbReference>
<accession>A0A0F7HMN2</accession>
<proteinExistence type="predicted"/>
<evidence type="ECO:0000259" key="1">
    <source>
        <dbReference type="Pfam" id="PF20037"/>
    </source>
</evidence>
<evidence type="ECO:0000313" key="4">
    <source>
        <dbReference type="Proteomes" id="UP000034029"/>
    </source>
</evidence>
<reference evidence="3 5" key="3">
    <citation type="submission" date="2016-10" db="EMBL/GenBank/DDBJ databases">
        <authorList>
            <person name="Varghese N."/>
            <person name="Submissions S."/>
        </authorList>
    </citation>
    <scope>NUCLEOTIDE SEQUENCE [LARGE SCALE GENOMIC DNA]</scope>
    <source>
        <strain evidence="3 5">CGMCC 1.6501</strain>
    </source>
</reference>
<dbReference type="RefSeq" id="WP_046511957.1">
    <property type="nucleotide sequence ID" value="NZ_CP011366.1"/>
</dbReference>